<keyword evidence="2" id="KW-1185">Reference proteome</keyword>
<accession>A0AA38MQ89</accession>
<comment type="caution">
    <text evidence="1">The sequence shown here is derived from an EMBL/GenBank/DDBJ whole genome shotgun (WGS) entry which is preliminary data.</text>
</comment>
<dbReference type="Proteomes" id="UP001168821">
    <property type="component" value="Unassembled WGS sequence"/>
</dbReference>
<evidence type="ECO:0000313" key="1">
    <source>
        <dbReference type="EMBL" id="KAJ3664611.1"/>
    </source>
</evidence>
<gene>
    <name evidence="1" type="ORF">Zmor_000165</name>
</gene>
<organism evidence="1 2">
    <name type="scientific">Zophobas morio</name>
    <dbReference type="NCBI Taxonomy" id="2755281"/>
    <lineage>
        <taxon>Eukaryota</taxon>
        <taxon>Metazoa</taxon>
        <taxon>Ecdysozoa</taxon>
        <taxon>Arthropoda</taxon>
        <taxon>Hexapoda</taxon>
        <taxon>Insecta</taxon>
        <taxon>Pterygota</taxon>
        <taxon>Neoptera</taxon>
        <taxon>Endopterygota</taxon>
        <taxon>Coleoptera</taxon>
        <taxon>Polyphaga</taxon>
        <taxon>Cucujiformia</taxon>
        <taxon>Tenebrionidae</taxon>
        <taxon>Zophobas</taxon>
    </lineage>
</organism>
<dbReference type="AlphaFoldDB" id="A0AA38MQ89"/>
<sequence>MQFDIRIDFSKFSLQPFAANFAHTSNHNQKMCPIISASDPAPNANRTLSFSSRCVLHSNSAAIKLPQVARSSNTRSVPKVPEGDSGFLIFRFLYLLSGFGYYLHKTKDAGFDGECLLCSDITK</sequence>
<proteinExistence type="predicted"/>
<protein>
    <submittedName>
        <fullName evidence="1">Uncharacterized protein</fullName>
    </submittedName>
</protein>
<reference evidence="1" key="1">
    <citation type="journal article" date="2023" name="G3 (Bethesda)">
        <title>Whole genome assemblies of Zophobas morio and Tenebrio molitor.</title>
        <authorList>
            <person name="Kaur S."/>
            <person name="Stinson S.A."/>
            <person name="diCenzo G.C."/>
        </authorList>
    </citation>
    <scope>NUCLEOTIDE SEQUENCE</scope>
    <source>
        <strain evidence="1">QUZm001</strain>
    </source>
</reference>
<dbReference type="EMBL" id="JALNTZ010000001">
    <property type="protein sequence ID" value="KAJ3664611.1"/>
    <property type="molecule type" value="Genomic_DNA"/>
</dbReference>
<evidence type="ECO:0000313" key="2">
    <source>
        <dbReference type="Proteomes" id="UP001168821"/>
    </source>
</evidence>
<name>A0AA38MQ89_9CUCU</name>